<accession>A0A835Z935</accession>
<comment type="caution">
    <text evidence="1">The sequence shown here is derived from an EMBL/GenBank/DDBJ whole genome shotgun (WGS) entry which is preliminary data.</text>
</comment>
<dbReference type="EMBL" id="JAFCMP010000161">
    <property type="protein sequence ID" value="KAG5184533.1"/>
    <property type="molecule type" value="Genomic_DNA"/>
</dbReference>
<keyword evidence="2" id="KW-1185">Reference proteome</keyword>
<evidence type="ECO:0000313" key="2">
    <source>
        <dbReference type="Proteomes" id="UP000664859"/>
    </source>
</evidence>
<name>A0A835Z935_9STRA</name>
<protein>
    <submittedName>
        <fullName evidence="1">Uncharacterized protein</fullName>
    </submittedName>
</protein>
<proteinExistence type="predicted"/>
<sequence length="516" mass="54386">MPSDESEVTRSQLNNAASSASAPIAAVLSSGTRWRCRPCPGGVWRKRVCRKAAVALLAVLSCALFLKDAVWQSKSLREFDDSAQSESSTLLAAAYGTYASHNLTVQFVEGMAAREHWPLAWREGCVTFTRGCGPRLEARIRVPREMLDQLQLKVQAGPAPSIGAESAANAAAAAAPVTAAVAATMGHTNSTSAIAGGEGHAPGRGSSAANGTARCASDVRQLVCVLDSANTKGLPHVAHLAQSFFPCWSLFLGHPRRDCVILLNDSYTSHGARKAGRYATDLAAAMGAHLVTLEATAGLCGTGTGLQGHLGGGMQWFDRGGDAAALRDAVLALPRQRRWSWPPSSWLPLPGQPQQQRSEVSGDATNLNFKLKLDNQAEALRVGLLNRAIASGRHLVHHAAIAAAVAAYHGAHGQAVEVEHAVMDGRTLRQQAEWFSALRRDRIAARQPAHQRRVRAPLRGPPGAVPAGLRHAGAVPFARTRCGHAPLLHDAGGVDALRDSVCAFRGACAAHLLHGG</sequence>
<gene>
    <name evidence="1" type="ORF">JKP88DRAFT_255392</name>
</gene>
<dbReference type="AlphaFoldDB" id="A0A835Z935"/>
<dbReference type="Proteomes" id="UP000664859">
    <property type="component" value="Unassembled WGS sequence"/>
</dbReference>
<organism evidence="1 2">
    <name type="scientific">Tribonema minus</name>
    <dbReference type="NCBI Taxonomy" id="303371"/>
    <lineage>
        <taxon>Eukaryota</taxon>
        <taxon>Sar</taxon>
        <taxon>Stramenopiles</taxon>
        <taxon>Ochrophyta</taxon>
        <taxon>PX clade</taxon>
        <taxon>Xanthophyceae</taxon>
        <taxon>Tribonematales</taxon>
        <taxon>Tribonemataceae</taxon>
        <taxon>Tribonema</taxon>
    </lineage>
</organism>
<evidence type="ECO:0000313" key="1">
    <source>
        <dbReference type="EMBL" id="KAG5184533.1"/>
    </source>
</evidence>
<reference evidence="1" key="1">
    <citation type="submission" date="2021-02" db="EMBL/GenBank/DDBJ databases">
        <title>First Annotated Genome of the Yellow-green Alga Tribonema minus.</title>
        <authorList>
            <person name="Mahan K.M."/>
        </authorList>
    </citation>
    <scope>NUCLEOTIDE SEQUENCE</scope>
    <source>
        <strain evidence="1">UTEX B ZZ1240</strain>
    </source>
</reference>